<evidence type="ECO:0000313" key="3">
    <source>
        <dbReference type="Proteomes" id="UP000199682"/>
    </source>
</evidence>
<dbReference type="Proteomes" id="UP000199682">
    <property type="component" value="Unassembled WGS sequence"/>
</dbReference>
<organism evidence="2 3">
    <name type="scientific">Lentzea albidocapillata subsp. violacea</name>
    <dbReference type="NCBI Taxonomy" id="128104"/>
    <lineage>
        <taxon>Bacteria</taxon>
        <taxon>Bacillati</taxon>
        <taxon>Actinomycetota</taxon>
        <taxon>Actinomycetes</taxon>
        <taxon>Pseudonocardiales</taxon>
        <taxon>Pseudonocardiaceae</taxon>
        <taxon>Lentzea</taxon>
    </lineage>
</organism>
<accession>A0A1G9QYP6</accession>
<gene>
    <name evidence="2" type="ORF">SAMN04488074_117109</name>
</gene>
<sequence length="348" mass="39429">MPQNSRPAPPTQLRIGLWGPPGSGKTTYLAALNVATTRRPDGVGSWIMSGLDDVSTSFLDRSTHQLTTQRTFPVATQQETNMLFRFTGEREVVRRSKIGRRLVEMEPIAFELDVLDVPGAMYDNPSREQGQEQHVNVPGPGGPPVADRQHAPPLSLMEQENRLIDHLQMCHGIVYLFDPERDSLEQDAFRYFHPVLNRLTERMMSQSHISRAKLPHHVAVCVTKFDQPNIHRHAQVKGYTVSDEQPPFLPRVPNEGAADFFKLLCSDPQSNSDLVEKGLRQHFNTLNYFITSSIGFYVPGNRFRLHDSMNVERVGPGHEGVRIKGRIYPINVLEPLLWLYESILPARP</sequence>
<evidence type="ECO:0000313" key="2">
    <source>
        <dbReference type="EMBL" id="SDM16073.1"/>
    </source>
</evidence>
<dbReference type="InterPro" id="IPR027417">
    <property type="entry name" value="P-loop_NTPase"/>
</dbReference>
<protein>
    <submittedName>
        <fullName evidence="2">Uncharacterized protein</fullName>
    </submittedName>
</protein>
<name>A0A1G9QYP6_9PSEU</name>
<dbReference type="Gene3D" id="3.40.50.300">
    <property type="entry name" value="P-loop containing nucleotide triphosphate hydrolases"/>
    <property type="match status" value="1"/>
</dbReference>
<proteinExistence type="predicted"/>
<dbReference type="SUPFAM" id="SSF52540">
    <property type="entry name" value="P-loop containing nucleoside triphosphate hydrolases"/>
    <property type="match status" value="1"/>
</dbReference>
<feature type="region of interest" description="Disordered" evidence="1">
    <location>
        <begin position="125"/>
        <end position="146"/>
    </location>
</feature>
<dbReference type="EMBL" id="FNET01000017">
    <property type="protein sequence ID" value="SDM16073.1"/>
    <property type="molecule type" value="Genomic_DNA"/>
</dbReference>
<reference evidence="3" key="1">
    <citation type="submission" date="2016-10" db="EMBL/GenBank/DDBJ databases">
        <authorList>
            <person name="Varghese N."/>
            <person name="Submissions S."/>
        </authorList>
    </citation>
    <scope>NUCLEOTIDE SEQUENCE [LARGE SCALE GENOMIC DNA]</scope>
    <source>
        <strain evidence="3">DSM 44796</strain>
    </source>
</reference>
<evidence type="ECO:0000256" key="1">
    <source>
        <dbReference type="SAM" id="MobiDB-lite"/>
    </source>
</evidence>
<dbReference type="AlphaFoldDB" id="A0A1G9QYP6"/>